<dbReference type="GO" id="GO:0032297">
    <property type="term" value="P:negative regulation of DNA-templated DNA replication initiation"/>
    <property type="evidence" value="ECO:0007669"/>
    <property type="project" value="InterPro"/>
</dbReference>
<dbReference type="EMBL" id="CP138327">
    <property type="protein sequence ID" value="WXT99550.1"/>
    <property type="molecule type" value="Genomic_DNA"/>
</dbReference>
<dbReference type="InterPro" id="IPR017788">
    <property type="entry name" value="Hda"/>
</dbReference>
<gene>
    <name evidence="3" type="primary">hda</name>
    <name evidence="3" type="ORF">Ctma_0249</name>
</gene>
<reference evidence="3" key="1">
    <citation type="submission" date="2023-10" db="EMBL/GenBank/DDBJ databases">
        <title>The first scallop-associated chemosynthetic bacterial symbiont.</title>
        <authorList>
            <person name="Lin Y.-T."/>
            <person name="Sun J."/>
            <person name="Ip J.C.-H."/>
            <person name="He X."/>
            <person name="Gao Z.-M."/>
            <person name="Perez M."/>
            <person name="Xu T."/>
            <person name="Qian P.-Y."/>
            <person name="Qiu J.-W."/>
        </authorList>
    </citation>
    <scope>NUCLEOTIDE SEQUENCE</scope>
    <source>
        <strain evidence="3">Gill1</strain>
    </source>
</reference>
<dbReference type="Gene3D" id="1.10.8.60">
    <property type="match status" value="1"/>
</dbReference>
<feature type="domain" description="Hda lid" evidence="2">
    <location>
        <begin position="158"/>
        <end position="222"/>
    </location>
</feature>
<dbReference type="GO" id="GO:0006270">
    <property type="term" value="P:DNA replication initiation"/>
    <property type="evidence" value="ECO:0007669"/>
    <property type="project" value="TreeGrafter"/>
</dbReference>
<evidence type="ECO:0000259" key="2">
    <source>
        <dbReference type="Pfam" id="PF22688"/>
    </source>
</evidence>
<dbReference type="PANTHER" id="PTHR30050">
    <property type="entry name" value="CHROMOSOMAL REPLICATION INITIATOR PROTEIN DNAA"/>
    <property type="match status" value="1"/>
</dbReference>
<accession>A0AAU6PEV0</accession>
<dbReference type="NCBIfam" id="TIGR03420">
    <property type="entry name" value="DnaA_homol_Hda"/>
    <property type="match status" value="1"/>
</dbReference>
<evidence type="ECO:0000313" key="3">
    <source>
        <dbReference type="EMBL" id="WXT99550.1"/>
    </source>
</evidence>
<proteinExistence type="predicted"/>
<dbReference type="Pfam" id="PF00308">
    <property type="entry name" value="Bac_DnaA"/>
    <property type="match status" value="1"/>
</dbReference>
<feature type="domain" description="Chromosomal replication initiator protein DnaA ATPAse" evidence="1">
    <location>
        <begin position="11"/>
        <end position="149"/>
    </location>
</feature>
<evidence type="ECO:0000259" key="1">
    <source>
        <dbReference type="Pfam" id="PF00308"/>
    </source>
</evidence>
<dbReference type="AlphaFoldDB" id="A0AAU6PEV0"/>
<name>A0AAU6PEV0_9GAMM</name>
<organism evidence="3">
    <name type="scientific">Catillopecten margaritatus gill symbiont</name>
    <dbReference type="NCBI Taxonomy" id="3083288"/>
    <lineage>
        <taxon>Bacteria</taxon>
        <taxon>Pseudomonadati</taxon>
        <taxon>Pseudomonadota</taxon>
        <taxon>Gammaproteobacteria</taxon>
        <taxon>sulfur-oxidizing symbionts</taxon>
    </lineage>
</organism>
<dbReference type="PANTHER" id="PTHR30050:SF5">
    <property type="entry name" value="DNAA REGULATORY INACTIVATOR HDA"/>
    <property type="match status" value="1"/>
</dbReference>
<sequence length="228" mass="25781">MKQLGLPVLLNSKMRLSNFVGDKNSQILTFINTLFVDNKSNVVVISGDKSTGKTHLLQGCTFAAMDKQLNAVYIDLTEELPEAFIAELATADWVCIDNIDVANPQQQQELFDLYNQIKHTQTQLIVSAKNLPNELDLLKDLKTRLSLAVSFTLESLTDEQKIAILQSKMTDKNTHIDTKIYTYLFKHYSRDLSNLLNAMNRLDEASLQKKTKITVPLVKQVLDFNSTD</sequence>
<dbReference type="InterPro" id="IPR013317">
    <property type="entry name" value="DnaA_dom"/>
</dbReference>
<dbReference type="InterPro" id="IPR055199">
    <property type="entry name" value="Hda_lid"/>
</dbReference>
<protein>
    <submittedName>
        <fullName evidence="3">DnaA regulatory inactivator Hda</fullName>
    </submittedName>
</protein>
<dbReference type="SUPFAM" id="SSF52540">
    <property type="entry name" value="P-loop containing nucleoside triphosphate hydrolases"/>
    <property type="match status" value="1"/>
</dbReference>
<dbReference type="Gene3D" id="3.40.50.300">
    <property type="entry name" value="P-loop containing nucleotide triphosphate hydrolases"/>
    <property type="match status" value="1"/>
</dbReference>
<dbReference type="Pfam" id="PF22688">
    <property type="entry name" value="Hda_lid"/>
    <property type="match status" value="1"/>
</dbReference>
<dbReference type="InterPro" id="IPR027417">
    <property type="entry name" value="P-loop_NTPase"/>
</dbReference>